<dbReference type="SUPFAM" id="SSF55781">
    <property type="entry name" value="GAF domain-like"/>
    <property type="match status" value="1"/>
</dbReference>
<dbReference type="InterPro" id="IPR005467">
    <property type="entry name" value="His_kinase_dom"/>
</dbReference>
<dbReference type="InterPro" id="IPR035965">
    <property type="entry name" value="PAS-like_dom_sf"/>
</dbReference>
<dbReference type="Proteomes" id="UP000546257">
    <property type="component" value="Unassembled WGS sequence"/>
</dbReference>
<dbReference type="InterPro" id="IPR004358">
    <property type="entry name" value="Sig_transdc_His_kin-like_C"/>
</dbReference>
<dbReference type="Pfam" id="PF02518">
    <property type="entry name" value="HATPase_c"/>
    <property type="match status" value="1"/>
</dbReference>
<dbReference type="Gene3D" id="3.30.450.20">
    <property type="entry name" value="PAS domain"/>
    <property type="match status" value="4"/>
</dbReference>
<dbReference type="EMBL" id="JACKXD010000002">
    <property type="protein sequence ID" value="MBB6646196.1"/>
    <property type="molecule type" value="Genomic_DNA"/>
</dbReference>
<dbReference type="PANTHER" id="PTHR44757">
    <property type="entry name" value="DIGUANYLATE CYCLASE DGCP"/>
    <property type="match status" value="1"/>
</dbReference>
<dbReference type="InterPro" id="IPR000014">
    <property type="entry name" value="PAS"/>
</dbReference>
<dbReference type="NCBIfam" id="TIGR00229">
    <property type="entry name" value="sensory_box"/>
    <property type="match status" value="3"/>
</dbReference>
<dbReference type="InterPro" id="IPR036890">
    <property type="entry name" value="HATPase_C_sf"/>
</dbReference>
<name>A0A7J9SJJ0_9EURY</name>
<dbReference type="PROSITE" id="PS50112">
    <property type="entry name" value="PAS"/>
    <property type="match status" value="3"/>
</dbReference>
<dbReference type="SUPFAM" id="SSF55785">
    <property type="entry name" value="PYP-like sensor domain (PAS domain)"/>
    <property type="match status" value="4"/>
</dbReference>
<reference evidence="4 5" key="1">
    <citation type="submission" date="2020-08" db="EMBL/GenBank/DDBJ databases">
        <authorList>
            <person name="Seo M.-J."/>
        </authorList>
    </citation>
    <scope>NUCLEOTIDE SEQUENCE [LARGE SCALE GENOMIC DNA]</scope>
    <source>
        <strain evidence="4 5">MBLA0160</strain>
    </source>
</reference>
<dbReference type="InterPro" id="IPR013767">
    <property type="entry name" value="PAS_fold"/>
</dbReference>
<protein>
    <submittedName>
        <fullName evidence="4">PAS domain S-box protein</fullName>
    </submittedName>
</protein>
<dbReference type="InterPro" id="IPR001610">
    <property type="entry name" value="PAC"/>
</dbReference>
<dbReference type="AlphaFoldDB" id="A0A7J9SJJ0"/>
<sequence length="983" mass="106790">MSRGHQSPGVRVTPYYDRGYEARTDDLERTLERLSTEADIVFDDLAPLDRFGSDGPAAGGTLVFATHADSVPERIDPPTVWVTPDPDAAGEAVAAGARDAITWEPGSDLGLLETKLPRALHPPAVPDGSYADPDRGPRAEPALRTVERVDDGILEVDGDNRIAYLNEAAASLLDADRRTLRGRSVWNVLSERALSDVRDAVRQARTSGTTTTTEVVAGDGRRLDVTLYPEEERLSVAVRDTDERRAETDRTMYEHLVKTVGDAVYILDEAGRFTFVNDALCEMTGYDREELLGSSVHLTKDDRTVAAAEDALRELLRENGDAGPAEMSIAKLDVELVRKDGSRIPCTDRMTLRPLENGSFTGTVGTLRDVSRQRRREQIFSNLLEATQDMVAAETTADVAGRVVDVATDTIDADGAAVREYDPAADALVPLSVSESARERLGDRPVYDADEGPVGTAFTEGRTVEVDDPDHLDAGGVGSATYLPIGDTRVLSVSHEGTESVSDDERQFLELLTATAESVFDRVERDQERRRYEAVVETADDMLFTLDAEGTFTLVTESLANLLETRRSELVGTPIEDVVIDDGVAELIASPPAGSHVTETELRSRDDIEIPTRISVSPISDAAVDGVVGTVQDIRELRLAEQEASRQRRRFTELFGSLTDPLVELSFEPPGPTVVTANDQFVGLADASGSELQDEPVAAVADLLPEPIADALEATAARREQIEREIRVRTDAGVRFYLVRSVPYRSGDGERAFVVLTDITEVKQQGTHLRVLHRLLRHNLRNQTNVIHGRAELIAAETADDRIAAHADRIEDASRALLDTSETAQSIQRILRADQVDSDPLPVGDLPDRLEYLAASVAPDTDVRVDIDTDEPVPYDEPIERALTELLDNAVEYGTPEDGDTVVVTVTDRDDGGIRIAVADDGPGIPDAEWSVVAGDREITQLQHASGLGLWLAKWVADRYGGDLELVSGGADGTTVAIDLPDG</sequence>
<proteinExistence type="predicted"/>
<dbReference type="InterPro" id="IPR013656">
    <property type="entry name" value="PAS_4"/>
</dbReference>
<dbReference type="InterPro" id="IPR003018">
    <property type="entry name" value="GAF"/>
</dbReference>
<dbReference type="SMART" id="SM00091">
    <property type="entry name" value="PAS"/>
    <property type="match status" value="4"/>
</dbReference>
<dbReference type="PRINTS" id="PR00344">
    <property type="entry name" value="BCTRLSENSOR"/>
</dbReference>
<feature type="domain" description="Histidine kinase" evidence="1">
    <location>
        <begin position="775"/>
        <end position="983"/>
    </location>
</feature>
<accession>A0A7J9SJJ0</accession>
<dbReference type="InterPro" id="IPR000700">
    <property type="entry name" value="PAS-assoc_C"/>
</dbReference>
<dbReference type="Pfam" id="PF00989">
    <property type="entry name" value="PAS"/>
    <property type="match status" value="2"/>
</dbReference>
<feature type="domain" description="PAS" evidence="2">
    <location>
        <begin position="138"/>
        <end position="208"/>
    </location>
</feature>
<dbReference type="Pfam" id="PF13185">
    <property type="entry name" value="GAF_2"/>
    <property type="match status" value="1"/>
</dbReference>
<feature type="domain" description="PAC" evidence="3">
    <location>
        <begin position="330"/>
        <end position="382"/>
    </location>
</feature>
<evidence type="ECO:0000259" key="2">
    <source>
        <dbReference type="PROSITE" id="PS50112"/>
    </source>
</evidence>
<organism evidence="4 5">
    <name type="scientific">Halobellus ruber</name>
    <dbReference type="NCBI Taxonomy" id="2761102"/>
    <lineage>
        <taxon>Archaea</taxon>
        <taxon>Methanobacteriati</taxon>
        <taxon>Methanobacteriota</taxon>
        <taxon>Stenosarchaea group</taxon>
        <taxon>Halobacteria</taxon>
        <taxon>Halobacteriales</taxon>
        <taxon>Haloferacaceae</taxon>
        <taxon>Halobellus</taxon>
    </lineage>
</organism>
<evidence type="ECO:0000313" key="4">
    <source>
        <dbReference type="EMBL" id="MBB6646196.1"/>
    </source>
</evidence>
<feature type="domain" description="PAS" evidence="2">
    <location>
        <begin position="249"/>
        <end position="319"/>
    </location>
</feature>
<dbReference type="GO" id="GO:0006355">
    <property type="term" value="P:regulation of DNA-templated transcription"/>
    <property type="evidence" value="ECO:0007669"/>
    <property type="project" value="InterPro"/>
</dbReference>
<dbReference type="Gene3D" id="3.30.565.10">
    <property type="entry name" value="Histidine kinase-like ATPase, C-terminal domain"/>
    <property type="match status" value="1"/>
</dbReference>
<evidence type="ECO:0000259" key="1">
    <source>
        <dbReference type="PROSITE" id="PS50109"/>
    </source>
</evidence>
<dbReference type="CDD" id="cd00075">
    <property type="entry name" value="HATPase"/>
    <property type="match status" value="1"/>
</dbReference>
<feature type="domain" description="PAS" evidence="2">
    <location>
        <begin position="528"/>
        <end position="572"/>
    </location>
</feature>
<dbReference type="Pfam" id="PF08448">
    <property type="entry name" value="PAS_4"/>
    <property type="match status" value="2"/>
</dbReference>
<dbReference type="RefSeq" id="WP_185192547.1">
    <property type="nucleotide sequence ID" value="NZ_JACKXD010000002.1"/>
</dbReference>
<dbReference type="SMART" id="SM00387">
    <property type="entry name" value="HATPase_c"/>
    <property type="match status" value="1"/>
</dbReference>
<dbReference type="SMART" id="SM00086">
    <property type="entry name" value="PAC"/>
    <property type="match status" value="3"/>
</dbReference>
<dbReference type="InterPro" id="IPR052155">
    <property type="entry name" value="Biofilm_reg_signaling"/>
</dbReference>
<dbReference type="InterPro" id="IPR003594">
    <property type="entry name" value="HATPase_dom"/>
</dbReference>
<dbReference type="Gene3D" id="3.30.450.40">
    <property type="match status" value="1"/>
</dbReference>
<dbReference type="PROSITE" id="PS50113">
    <property type="entry name" value="PAC"/>
    <property type="match status" value="1"/>
</dbReference>
<dbReference type="CDD" id="cd00130">
    <property type="entry name" value="PAS"/>
    <property type="match status" value="2"/>
</dbReference>
<comment type="caution">
    <text evidence="4">The sequence shown here is derived from an EMBL/GenBank/DDBJ whole genome shotgun (WGS) entry which is preliminary data.</text>
</comment>
<dbReference type="PANTHER" id="PTHR44757:SF2">
    <property type="entry name" value="BIOFILM ARCHITECTURE MAINTENANCE PROTEIN MBAA"/>
    <property type="match status" value="1"/>
</dbReference>
<dbReference type="GO" id="GO:0016772">
    <property type="term" value="F:transferase activity, transferring phosphorus-containing groups"/>
    <property type="evidence" value="ECO:0007669"/>
    <property type="project" value="InterPro"/>
</dbReference>
<dbReference type="SUPFAM" id="SSF55874">
    <property type="entry name" value="ATPase domain of HSP90 chaperone/DNA topoisomerase II/histidine kinase"/>
    <property type="match status" value="1"/>
</dbReference>
<evidence type="ECO:0000313" key="5">
    <source>
        <dbReference type="Proteomes" id="UP000546257"/>
    </source>
</evidence>
<gene>
    <name evidence="4" type="ORF">H5V44_07825</name>
</gene>
<evidence type="ECO:0000259" key="3">
    <source>
        <dbReference type="PROSITE" id="PS50113"/>
    </source>
</evidence>
<dbReference type="InterPro" id="IPR029016">
    <property type="entry name" value="GAF-like_dom_sf"/>
</dbReference>
<keyword evidence="5" id="KW-1185">Reference proteome</keyword>
<dbReference type="PROSITE" id="PS50109">
    <property type="entry name" value="HIS_KIN"/>
    <property type="match status" value="1"/>
</dbReference>